<sequence>MKHAHLAAALSAAALAGLALAKAPEIDPARVDSMVAQVLQQADQNPDQTHKADGKAIRQNALTRLQTLEILKNEALKLGLDKDPEIRSRFQNMEAQFYAGQYSDYLMRHTEADDSELRRFYDQQTRMIKLQQVNFATAEEARAAQQLLLKGLSFEQLMKRYPNADQTFDQFILPQQLPAPLAAAVEPLNRGDVTREPVRINNRYYLFKLSKVERNPKARPFELVRNQIARQVKQQKVNRQINRILQENGIKP</sequence>
<dbReference type="Gene3D" id="3.10.50.40">
    <property type="match status" value="1"/>
</dbReference>
<evidence type="ECO:0000256" key="4">
    <source>
        <dbReference type="ARBA" id="ARBA00022729"/>
    </source>
</evidence>
<keyword evidence="4 7" id="KW-0732">Signal</keyword>
<dbReference type="RefSeq" id="WP_066080184.1">
    <property type="nucleotide sequence ID" value="NZ_CP181246.1"/>
</dbReference>
<evidence type="ECO:0000313" key="9">
    <source>
        <dbReference type="EMBL" id="STZ75330.1"/>
    </source>
</evidence>
<gene>
    <name evidence="9" type="ORF">NCTC10295_00053</name>
</gene>
<dbReference type="PANTHER" id="PTHR47245">
    <property type="entry name" value="PEPTIDYLPROLYL ISOMERASE"/>
    <property type="match status" value="1"/>
</dbReference>
<evidence type="ECO:0000256" key="1">
    <source>
        <dbReference type="ARBA" id="ARBA00000971"/>
    </source>
</evidence>
<proteinExistence type="inferred from homology"/>
<feature type="signal peptide" evidence="7">
    <location>
        <begin position="1"/>
        <end position="21"/>
    </location>
</feature>
<evidence type="ECO:0000259" key="8">
    <source>
        <dbReference type="Pfam" id="PF13145"/>
    </source>
</evidence>
<dbReference type="PANTHER" id="PTHR47245:SF1">
    <property type="entry name" value="FOLDASE PROTEIN PRSA"/>
    <property type="match status" value="1"/>
</dbReference>
<comment type="similarity">
    <text evidence="2">Belongs to the PpiC/parvulin rotamase family.</text>
</comment>
<evidence type="ECO:0000256" key="3">
    <source>
        <dbReference type="ARBA" id="ARBA00013194"/>
    </source>
</evidence>
<keyword evidence="10" id="KW-1185">Reference proteome</keyword>
<dbReference type="InterPro" id="IPR046357">
    <property type="entry name" value="PPIase_dom_sf"/>
</dbReference>
<dbReference type="SUPFAM" id="SSF109998">
    <property type="entry name" value="Triger factor/SurA peptide-binding domain-like"/>
    <property type="match status" value="1"/>
</dbReference>
<dbReference type="Proteomes" id="UP000254651">
    <property type="component" value="Unassembled WGS sequence"/>
</dbReference>
<dbReference type="InterPro" id="IPR050245">
    <property type="entry name" value="PrsA_foldase"/>
</dbReference>
<dbReference type="AlphaFoldDB" id="A0A378UDT5"/>
<dbReference type="SUPFAM" id="SSF54534">
    <property type="entry name" value="FKBP-like"/>
    <property type="match status" value="1"/>
</dbReference>
<evidence type="ECO:0000313" key="10">
    <source>
        <dbReference type="Proteomes" id="UP000254651"/>
    </source>
</evidence>
<keyword evidence="5" id="KW-0697">Rotamase</keyword>
<accession>A0A378UDT5</accession>
<name>A0A378UDT5_BERDE</name>
<dbReference type="EC" id="5.2.1.8" evidence="3"/>
<dbReference type="Pfam" id="PF13145">
    <property type="entry name" value="Rotamase_2"/>
    <property type="match status" value="1"/>
</dbReference>
<dbReference type="EMBL" id="UGQS01000001">
    <property type="protein sequence ID" value="STZ75330.1"/>
    <property type="molecule type" value="Genomic_DNA"/>
</dbReference>
<dbReference type="InterPro" id="IPR000297">
    <property type="entry name" value="PPIase_PpiC"/>
</dbReference>
<evidence type="ECO:0000256" key="5">
    <source>
        <dbReference type="ARBA" id="ARBA00023110"/>
    </source>
</evidence>
<dbReference type="GO" id="GO:0003755">
    <property type="term" value="F:peptidyl-prolyl cis-trans isomerase activity"/>
    <property type="evidence" value="ECO:0007669"/>
    <property type="project" value="UniProtKB-KW"/>
</dbReference>
<evidence type="ECO:0000256" key="2">
    <source>
        <dbReference type="ARBA" id="ARBA00007656"/>
    </source>
</evidence>
<organism evidence="9 10">
    <name type="scientific">Bergeriella denitrificans</name>
    <name type="common">Neisseria denitrificans</name>
    <dbReference type="NCBI Taxonomy" id="494"/>
    <lineage>
        <taxon>Bacteria</taxon>
        <taxon>Pseudomonadati</taxon>
        <taxon>Pseudomonadota</taxon>
        <taxon>Betaproteobacteria</taxon>
        <taxon>Neisseriales</taxon>
        <taxon>Neisseriaceae</taxon>
        <taxon>Bergeriella</taxon>
    </lineage>
</organism>
<dbReference type="InterPro" id="IPR027304">
    <property type="entry name" value="Trigger_fact/SurA_dom_sf"/>
</dbReference>
<feature type="domain" description="PpiC" evidence="8">
    <location>
        <begin position="113"/>
        <end position="225"/>
    </location>
</feature>
<keyword evidence="6 9" id="KW-0413">Isomerase</keyword>
<evidence type="ECO:0000256" key="6">
    <source>
        <dbReference type="ARBA" id="ARBA00023235"/>
    </source>
</evidence>
<evidence type="ECO:0000256" key="7">
    <source>
        <dbReference type="SAM" id="SignalP"/>
    </source>
</evidence>
<reference evidence="9 10" key="1">
    <citation type="submission" date="2018-06" db="EMBL/GenBank/DDBJ databases">
        <authorList>
            <consortium name="Pathogen Informatics"/>
            <person name="Doyle S."/>
        </authorList>
    </citation>
    <scope>NUCLEOTIDE SEQUENCE [LARGE SCALE GENOMIC DNA]</scope>
    <source>
        <strain evidence="9 10">NCTC10295</strain>
    </source>
</reference>
<feature type="chain" id="PRO_5016789308" description="peptidylprolyl isomerase" evidence="7">
    <location>
        <begin position="22"/>
        <end position="252"/>
    </location>
</feature>
<protein>
    <recommendedName>
        <fullName evidence="3">peptidylprolyl isomerase</fullName>
        <ecNumber evidence="3">5.2.1.8</ecNumber>
    </recommendedName>
</protein>
<comment type="catalytic activity">
    <reaction evidence="1">
        <text>[protein]-peptidylproline (omega=180) = [protein]-peptidylproline (omega=0)</text>
        <dbReference type="Rhea" id="RHEA:16237"/>
        <dbReference type="Rhea" id="RHEA-COMP:10747"/>
        <dbReference type="Rhea" id="RHEA-COMP:10748"/>
        <dbReference type="ChEBI" id="CHEBI:83833"/>
        <dbReference type="ChEBI" id="CHEBI:83834"/>
        <dbReference type="EC" id="5.2.1.8"/>
    </reaction>
</comment>